<evidence type="ECO:0000313" key="9">
    <source>
        <dbReference type="EMBL" id="KAJ9602440.1"/>
    </source>
</evidence>
<dbReference type="InterPro" id="IPR021740">
    <property type="entry name" value="Velvet"/>
</dbReference>
<dbReference type="AlphaFoldDB" id="A0AA38WWI0"/>
<reference evidence="9" key="1">
    <citation type="submission" date="2022-10" db="EMBL/GenBank/DDBJ databases">
        <title>Culturing micro-colonial fungi from biological soil crusts in the Mojave desert and describing Neophaeococcomyces mojavensis, and introducing the new genera and species Taxawa tesnikishii.</title>
        <authorList>
            <person name="Kurbessoian T."/>
            <person name="Stajich J.E."/>
        </authorList>
    </citation>
    <scope>NUCLEOTIDE SEQUENCE</scope>
    <source>
        <strain evidence="9">TK_41</strain>
    </source>
</reference>
<keyword evidence="3" id="KW-0805">Transcription regulation</keyword>
<dbReference type="PROSITE" id="PS51821">
    <property type="entry name" value="VELVET"/>
    <property type="match status" value="1"/>
</dbReference>
<evidence type="ECO:0000256" key="2">
    <source>
        <dbReference type="ARBA" id="ARBA00022969"/>
    </source>
</evidence>
<keyword evidence="10" id="KW-1185">Reference proteome</keyword>
<comment type="similarity">
    <text evidence="6">Belongs to the velvet family. VelB subfamily.</text>
</comment>
<evidence type="ECO:0000256" key="3">
    <source>
        <dbReference type="ARBA" id="ARBA00023015"/>
    </source>
</evidence>
<gene>
    <name evidence="9" type="ORF">H2200_012982</name>
</gene>
<dbReference type="EMBL" id="JAPDRK010000026">
    <property type="protein sequence ID" value="KAJ9602440.1"/>
    <property type="molecule type" value="Genomic_DNA"/>
</dbReference>
<comment type="subcellular location">
    <subcellularLocation>
        <location evidence="1">Nucleus</location>
    </subcellularLocation>
</comment>
<keyword evidence="4" id="KW-0804">Transcription</keyword>
<feature type="compositionally biased region" description="Low complexity" evidence="7">
    <location>
        <begin position="261"/>
        <end position="276"/>
    </location>
</feature>
<dbReference type="PANTHER" id="PTHR33572:SF3">
    <property type="entry name" value="VELVET COMPLEX SUBUNIT B"/>
    <property type="match status" value="1"/>
</dbReference>
<evidence type="ECO:0000256" key="6">
    <source>
        <dbReference type="ARBA" id="ARBA00038045"/>
    </source>
</evidence>
<evidence type="ECO:0000256" key="1">
    <source>
        <dbReference type="ARBA" id="ARBA00004123"/>
    </source>
</evidence>
<proteinExistence type="inferred from homology"/>
<feature type="region of interest" description="Disordered" evidence="7">
    <location>
        <begin position="399"/>
        <end position="425"/>
    </location>
</feature>
<dbReference type="GO" id="GO:0005634">
    <property type="term" value="C:nucleus"/>
    <property type="evidence" value="ECO:0007669"/>
    <property type="project" value="UniProtKB-SubCell"/>
</dbReference>
<feature type="region of interest" description="Disordered" evidence="7">
    <location>
        <begin position="1"/>
        <end position="21"/>
    </location>
</feature>
<evidence type="ECO:0000256" key="4">
    <source>
        <dbReference type="ARBA" id="ARBA00023163"/>
    </source>
</evidence>
<evidence type="ECO:0000256" key="7">
    <source>
        <dbReference type="SAM" id="MobiDB-lite"/>
    </source>
</evidence>
<evidence type="ECO:0000313" key="10">
    <source>
        <dbReference type="Proteomes" id="UP001172673"/>
    </source>
</evidence>
<organism evidence="9 10">
    <name type="scientific">Cladophialophora chaetospira</name>
    <dbReference type="NCBI Taxonomy" id="386627"/>
    <lineage>
        <taxon>Eukaryota</taxon>
        <taxon>Fungi</taxon>
        <taxon>Dikarya</taxon>
        <taxon>Ascomycota</taxon>
        <taxon>Pezizomycotina</taxon>
        <taxon>Eurotiomycetes</taxon>
        <taxon>Chaetothyriomycetidae</taxon>
        <taxon>Chaetothyriales</taxon>
        <taxon>Herpotrichiellaceae</taxon>
        <taxon>Cladophialophora</taxon>
    </lineage>
</organism>
<feature type="domain" description="Velvet" evidence="8">
    <location>
        <begin position="98"/>
        <end position="402"/>
    </location>
</feature>
<dbReference type="InterPro" id="IPR037525">
    <property type="entry name" value="Velvet_dom"/>
</dbReference>
<dbReference type="Gene3D" id="2.60.40.3960">
    <property type="entry name" value="Velvet domain"/>
    <property type="match status" value="1"/>
</dbReference>
<dbReference type="InterPro" id="IPR038491">
    <property type="entry name" value="Velvet_dom_sf"/>
</dbReference>
<accession>A0AA38WWI0</accession>
<dbReference type="Pfam" id="PF11754">
    <property type="entry name" value="Velvet"/>
    <property type="match status" value="1"/>
</dbReference>
<evidence type="ECO:0000256" key="5">
    <source>
        <dbReference type="ARBA" id="ARBA00023242"/>
    </source>
</evidence>
<dbReference type="PANTHER" id="PTHR33572">
    <property type="entry name" value="SPORE DEVELOPMENT REGULATOR VOSA"/>
    <property type="match status" value="1"/>
</dbReference>
<comment type="caution">
    <text evidence="9">The sequence shown here is derived from an EMBL/GenBank/DDBJ whole genome shotgun (WGS) entry which is preliminary data.</text>
</comment>
<name>A0AA38WWI0_9EURO</name>
<feature type="region of interest" description="Disordered" evidence="7">
    <location>
        <begin position="218"/>
        <end position="286"/>
    </location>
</feature>
<keyword evidence="5" id="KW-0539">Nucleus</keyword>
<evidence type="ECO:0000259" key="8">
    <source>
        <dbReference type="PROSITE" id="PS51821"/>
    </source>
</evidence>
<feature type="compositionally biased region" description="Basic and acidic residues" evidence="7">
    <location>
        <begin position="237"/>
        <end position="249"/>
    </location>
</feature>
<dbReference type="Proteomes" id="UP001172673">
    <property type="component" value="Unassembled WGS sequence"/>
</dbReference>
<dbReference type="GO" id="GO:0030435">
    <property type="term" value="P:sporulation resulting in formation of a cellular spore"/>
    <property type="evidence" value="ECO:0007669"/>
    <property type="project" value="UniProtKB-KW"/>
</dbReference>
<protein>
    <recommendedName>
        <fullName evidence="8">Velvet domain-containing protein</fullName>
    </recommendedName>
</protein>
<keyword evidence="2" id="KW-0749">Sporulation</keyword>
<sequence>MDSSRQHNFAPSRAPLYHNQHPPVAPPPLHIPHPAAYSVGQAMANNNIYPMTANGTHPMDGNNISPMAGPSMIPPSPSQASSVEDMSNYELPDIAPMSRKWGKYAFGLKIVQHPHRARMCGFGDKDRRPITPPLIVQLLIIDPATETEFDYEKTIDWQKLVCHVALWDVNGNADTSILKPDQSSAHISTTSLAPYPQIVRPMTTRQIVHPYDITKTPAWQRDVLGPPPSPQSYSSGSHHDQNGHYDNGYDGHNGLQQHTMAQGPAATPLAQAPAPQEMGFPGQSKVEPTRNLIGSMHSSLQKLEGLDGKIGLFFIFQDMSVRTEGWFRLKCSLFALGKLGLDGEEQGAEQGPVAGLLLECPRLASTFTKPFKVFSAKKFPGVGKTTAWSEKFANQGIKIPIRKNDAKGKGKKRSHDDSDEEDEED</sequence>